<keyword evidence="4" id="KW-0472">Membrane</keyword>
<feature type="compositionally biased region" description="Basic and acidic residues" evidence="9">
    <location>
        <begin position="268"/>
        <end position="282"/>
    </location>
</feature>
<keyword evidence="4" id="KW-0336">GPI-anchor</keyword>
<feature type="domain" description="Bifunctional inhibitor/plant lipid transfer protein/seed storage helical" evidence="10">
    <location>
        <begin position="134"/>
        <end position="218"/>
    </location>
</feature>
<dbReference type="InterPro" id="IPR016140">
    <property type="entry name" value="Bifunc_inhib/LTP/seed_store"/>
</dbReference>
<evidence type="ECO:0000313" key="11">
    <source>
        <dbReference type="EMBL" id="OTG19336.1"/>
    </source>
</evidence>
<proteinExistence type="inferred from homology"/>
<evidence type="ECO:0000256" key="4">
    <source>
        <dbReference type="ARBA" id="ARBA00022622"/>
    </source>
</evidence>
<feature type="compositionally biased region" description="Polar residues" evidence="9">
    <location>
        <begin position="256"/>
        <end position="267"/>
    </location>
</feature>
<dbReference type="CDD" id="cd00010">
    <property type="entry name" value="AAI_LTSS"/>
    <property type="match status" value="1"/>
</dbReference>
<evidence type="ECO:0000256" key="8">
    <source>
        <dbReference type="ARBA" id="ARBA00023288"/>
    </source>
</evidence>
<comment type="subcellular location">
    <subcellularLocation>
        <location evidence="1">Cell membrane</location>
        <topology evidence="1">Lipid-anchor</topology>
        <topology evidence="1">GPI-anchor</topology>
    </subcellularLocation>
</comment>
<dbReference type="Pfam" id="PF14368">
    <property type="entry name" value="LTP_2"/>
    <property type="match status" value="1"/>
</dbReference>
<dbReference type="GO" id="GO:0098552">
    <property type="term" value="C:side of membrane"/>
    <property type="evidence" value="ECO:0007669"/>
    <property type="project" value="UniProtKB-KW"/>
</dbReference>
<evidence type="ECO:0000256" key="9">
    <source>
        <dbReference type="SAM" id="MobiDB-lite"/>
    </source>
</evidence>
<comment type="similarity">
    <text evidence="2">Belongs to the plant LTP family.</text>
</comment>
<feature type="compositionally biased region" description="Pro residues" evidence="9">
    <location>
        <begin position="227"/>
        <end position="242"/>
    </location>
</feature>
<dbReference type="InParanoid" id="A0A251U900"/>
<keyword evidence="5" id="KW-0732">Signal</keyword>
<gene>
    <name evidence="11" type="ORF">HannXRQ_Chr08g0232961</name>
</gene>
<evidence type="ECO:0000256" key="5">
    <source>
        <dbReference type="ARBA" id="ARBA00022729"/>
    </source>
</evidence>
<dbReference type="SUPFAM" id="SSF47699">
    <property type="entry name" value="Bifunctional inhibitor/lipid-transfer protein/seed storage 2S albumin"/>
    <property type="match status" value="1"/>
</dbReference>
<dbReference type="FunCoup" id="A0A251U900">
    <property type="interactions" value="115"/>
</dbReference>
<keyword evidence="3" id="KW-1003">Cell membrane</keyword>
<protein>
    <submittedName>
        <fullName evidence="11">Putative villin/Gelsolin</fullName>
    </submittedName>
</protein>
<keyword evidence="12" id="KW-1185">Reference proteome</keyword>
<sequence>MAKALEVIQFLKDKYHEGTCNVGDDGKLQAEGDSSEFWVIFGGFAPIGKRVLSDDDVIPKRTPGKLYSSTYKSYIATTFPIYSVQFSSQDKSTNHSPSQSRWFNSCCNPSTYKFTRPKCDCHNFHQSWIVFRISTPCTVSMIASFTPCVNYITGSSANGGSPTASYCKGVESLMTTSMDCTCVIVTGNVPFSLPSPINHPLAITLPKASNSKSVPFQCKSTGVPLPPAGPALFVPPPPPKVLPPAADSPDLPPSPSGSMAATPTPSEKSQDDLHEPDPRESKPVAPDASAPTPTAPQGPPVGSGIRPVLTPATSTSNQLHCSPPIVLLLDNTMYVNVGS</sequence>
<feature type="region of interest" description="Disordered" evidence="9">
    <location>
        <begin position="227"/>
        <end position="319"/>
    </location>
</feature>
<evidence type="ECO:0000256" key="2">
    <source>
        <dbReference type="ARBA" id="ARBA00009748"/>
    </source>
</evidence>
<dbReference type="Gene3D" id="1.10.110.10">
    <property type="entry name" value="Plant lipid-transfer and hydrophobic proteins"/>
    <property type="match status" value="1"/>
</dbReference>
<keyword evidence="6" id="KW-1015">Disulfide bond</keyword>
<dbReference type="STRING" id="4232.A0A251U900"/>
<organism evidence="11 12">
    <name type="scientific">Helianthus annuus</name>
    <name type="common">Common sunflower</name>
    <dbReference type="NCBI Taxonomy" id="4232"/>
    <lineage>
        <taxon>Eukaryota</taxon>
        <taxon>Viridiplantae</taxon>
        <taxon>Streptophyta</taxon>
        <taxon>Embryophyta</taxon>
        <taxon>Tracheophyta</taxon>
        <taxon>Spermatophyta</taxon>
        <taxon>Magnoliopsida</taxon>
        <taxon>eudicotyledons</taxon>
        <taxon>Gunneridae</taxon>
        <taxon>Pentapetalae</taxon>
        <taxon>asterids</taxon>
        <taxon>campanulids</taxon>
        <taxon>Asterales</taxon>
        <taxon>Asteraceae</taxon>
        <taxon>Asteroideae</taxon>
        <taxon>Heliantheae alliance</taxon>
        <taxon>Heliantheae</taxon>
        <taxon>Helianthus</taxon>
    </lineage>
</organism>
<dbReference type="GO" id="GO:0005886">
    <property type="term" value="C:plasma membrane"/>
    <property type="evidence" value="ECO:0007669"/>
    <property type="project" value="UniProtKB-SubCell"/>
</dbReference>
<evidence type="ECO:0000256" key="7">
    <source>
        <dbReference type="ARBA" id="ARBA00023180"/>
    </source>
</evidence>
<accession>A0A251U900</accession>
<dbReference type="PANTHER" id="PTHR33044">
    <property type="entry name" value="BIFUNCTIONAL INHIBITOR/LIPID-TRANSFER PROTEIN/SEED STORAGE 2S ALBUMIN SUPERFAMILY PROTEIN-RELATED"/>
    <property type="match status" value="1"/>
</dbReference>
<dbReference type="EMBL" id="CM007897">
    <property type="protein sequence ID" value="OTG19336.1"/>
    <property type="molecule type" value="Genomic_DNA"/>
</dbReference>
<evidence type="ECO:0000256" key="3">
    <source>
        <dbReference type="ARBA" id="ARBA00022475"/>
    </source>
</evidence>
<dbReference type="Proteomes" id="UP000215914">
    <property type="component" value="Chromosome 8"/>
</dbReference>
<evidence type="ECO:0000259" key="10">
    <source>
        <dbReference type="Pfam" id="PF14368"/>
    </source>
</evidence>
<evidence type="ECO:0000256" key="6">
    <source>
        <dbReference type="ARBA" id="ARBA00023157"/>
    </source>
</evidence>
<evidence type="ECO:0000256" key="1">
    <source>
        <dbReference type="ARBA" id="ARBA00004609"/>
    </source>
</evidence>
<evidence type="ECO:0000313" key="12">
    <source>
        <dbReference type="Proteomes" id="UP000215914"/>
    </source>
</evidence>
<dbReference type="InterPro" id="IPR036312">
    <property type="entry name" value="Bifun_inhib/LTP/seed_sf"/>
</dbReference>
<dbReference type="InterPro" id="IPR043325">
    <property type="entry name" value="LTSS"/>
</dbReference>
<keyword evidence="8" id="KW-0449">Lipoprotein</keyword>
<feature type="compositionally biased region" description="Low complexity" evidence="9">
    <location>
        <begin position="283"/>
        <end position="292"/>
    </location>
</feature>
<reference evidence="12" key="1">
    <citation type="journal article" date="2017" name="Nature">
        <title>The sunflower genome provides insights into oil metabolism, flowering and Asterid evolution.</title>
        <authorList>
            <person name="Badouin H."/>
            <person name="Gouzy J."/>
            <person name="Grassa C.J."/>
            <person name="Murat F."/>
            <person name="Staton S.E."/>
            <person name="Cottret L."/>
            <person name="Lelandais-Briere C."/>
            <person name="Owens G.L."/>
            <person name="Carrere S."/>
            <person name="Mayjonade B."/>
            <person name="Legrand L."/>
            <person name="Gill N."/>
            <person name="Kane N.C."/>
            <person name="Bowers J.E."/>
            <person name="Hubner S."/>
            <person name="Bellec A."/>
            <person name="Berard A."/>
            <person name="Berges H."/>
            <person name="Blanchet N."/>
            <person name="Boniface M.C."/>
            <person name="Brunel D."/>
            <person name="Catrice O."/>
            <person name="Chaidir N."/>
            <person name="Claudel C."/>
            <person name="Donnadieu C."/>
            <person name="Faraut T."/>
            <person name="Fievet G."/>
            <person name="Helmstetter N."/>
            <person name="King M."/>
            <person name="Knapp S.J."/>
            <person name="Lai Z."/>
            <person name="Le Paslier M.C."/>
            <person name="Lippi Y."/>
            <person name="Lorenzon L."/>
            <person name="Mandel J.R."/>
            <person name="Marage G."/>
            <person name="Marchand G."/>
            <person name="Marquand E."/>
            <person name="Bret-Mestries E."/>
            <person name="Morien E."/>
            <person name="Nambeesan S."/>
            <person name="Nguyen T."/>
            <person name="Pegot-Espagnet P."/>
            <person name="Pouilly N."/>
            <person name="Raftis F."/>
            <person name="Sallet E."/>
            <person name="Schiex T."/>
            <person name="Thomas J."/>
            <person name="Vandecasteele C."/>
            <person name="Vares D."/>
            <person name="Vear F."/>
            <person name="Vautrin S."/>
            <person name="Crespi M."/>
            <person name="Mangin B."/>
            <person name="Burke J.M."/>
            <person name="Salse J."/>
            <person name="Munos S."/>
            <person name="Vincourt P."/>
            <person name="Rieseberg L.H."/>
            <person name="Langlade N.B."/>
        </authorList>
    </citation>
    <scope>NUCLEOTIDE SEQUENCE [LARGE SCALE GENOMIC DNA]</scope>
    <source>
        <strain evidence="12">cv. SF193</strain>
    </source>
</reference>
<name>A0A251U900_HELAN</name>
<keyword evidence="7" id="KW-0325">Glycoprotein</keyword>
<dbReference type="AlphaFoldDB" id="A0A251U900"/>